<keyword evidence="7" id="KW-0472">Membrane</keyword>
<dbReference type="InterPro" id="IPR001610">
    <property type="entry name" value="PAC"/>
</dbReference>
<evidence type="ECO:0000256" key="1">
    <source>
        <dbReference type="ARBA" id="ARBA00000085"/>
    </source>
</evidence>
<dbReference type="SMART" id="SM00388">
    <property type="entry name" value="HisKA"/>
    <property type="match status" value="1"/>
</dbReference>
<keyword evidence="11" id="KW-1185">Reference proteome</keyword>
<dbReference type="PANTHER" id="PTHR43047:SF64">
    <property type="entry name" value="HISTIDINE KINASE CONTAINING CHEY-HOMOLOGOUS RECEIVER DOMAIN AND PAS DOMAIN-RELATED"/>
    <property type="match status" value="1"/>
</dbReference>
<sequence>MSAENPGKWSPLFVDSFTGLSTLYQSALDQAARRYPMTDPYASLPAVVDLPRRHGILNVAWGGFLAVLSALVGWLIWLAHEGVDQAKTSTDLYARNHIDTEITELRRGQERLIRDYSLWSDAWEKLFLLPDPEWIRDNFGQELNSTWGVSRVFIVYGSGPISEIKQGIPELMFTEDDPLLHSVWETASAVREASALSGTHRQASQFFSSTGTAWILAAGILSNPEPLPRDARLEAMPVLVMARALDSRWIDGIVRKIGLSSLSIIPASMGHETLDDKDTSMVPLYGTPGQSVAWLRFTTNQSPLFYLARRISLISFGLLLAIALGLILHLRTTVLTRSALRLNTRLIEELGSRQYQEHTPLDKEAAYEEEDTLTEDSRNGHTTTTDVPESSHGIANGYVLIGYSGNIRGADSGACSLFGYKNGELDGVPVSTLLLTDNGTFSVSMESGATEQGPRTRRAKALHKSGTVLPVDLTISHPDDDHDSLHILISPRSADKDLAEKFLFMINLLPAGILVHRNLKPLFANQAFMDMVGLDSMEDLPTPGIQADTLMPMGQNHQDDDDGKTLTTSFETLYRQNDGSTLRVRTTSFPVLWDGDTAICTLMIDITGEHALRSLQEKTLFRLQQIIDTTEEGYIRLDTDDLIVETNNKTRSILGYQPDDMQGRPITLFMTQESRNSLNGDVLLEKAETHRRHTLEFVSHDGDVIPLDVSASILTENDGTRSGSFVFFRDIRQTLAYEQALIDARETADRANRAKSDFLSRMSHELRTPLNAIIGFSQLMESSKSETLSDRQRSWLSHIHQSGKLLLTLIDEILDLARIESGQLTLDIGRVEPSRVIKECMGLTDTIAREFGVQVIAAPETEKAPVVLADALRMRQILLNLVSNAIKYNKAGGSVTIGYSEESPDGYVRITVTDTGTGLPEERRADIFQPFNRLGQESGPIQGTGIGLSITGLLVKKMGGTIDFTSTVGTGSTFWFDLPAAEATKKEITKEV</sequence>
<dbReference type="Gene3D" id="3.30.450.20">
    <property type="entry name" value="PAS domain"/>
    <property type="match status" value="3"/>
</dbReference>
<reference evidence="10 11" key="1">
    <citation type="submission" date="2016-02" db="EMBL/GenBank/DDBJ databases">
        <title>Complete Genome of H5569, the type strain of the newly described species Haematospirillium jordaniae.</title>
        <authorList>
            <person name="Nicholson A.C."/>
            <person name="Humrighouse B.W."/>
            <person name="Loparov V."/>
            <person name="McQuiston J.R."/>
        </authorList>
    </citation>
    <scope>NUCLEOTIDE SEQUENCE [LARGE SCALE GENOMIC DNA]</scope>
    <source>
        <strain evidence="10 11">H5569</strain>
    </source>
</reference>
<keyword evidence="7" id="KW-0812">Transmembrane</keyword>
<dbReference type="GO" id="GO:0000155">
    <property type="term" value="F:phosphorelay sensor kinase activity"/>
    <property type="evidence" value="ECO:0007669"/>
    <property type="project" value="InterPro"/>
</dbReference>
<dbReference type="Pfam" id="PF02518">
    <property type="entry name" value="HATPase_c"/>
    <property type="match status" value="1"/>
</dbReference>
<evidence type="ECO:0000313" key="10">
    <source>
        <dbReference type="EMBL" id="AMW34023.1"/>
    </source>
</evidence>
<dbReference type="NCBIfam" id="TIGR00229">
    <property type="entry name" value="sensory_box"/>
    <property type="match status" value="1"/>
</dbReference>
<dbReference type="InterPro" id="IPR013767">
    <property type="entry name" value="PAS_fold"/>
</dbReference>
<evidence type="ECO:0000256" key="2">
    <source>
        <dbReference type="ARBA" id="ARBA00012438"/>
    </source>
</evidence>
<evidence type="ECO:0000256" key="4">
    <source>
        <dbReference type="ARBA" id="ARBA00022679"/>
    </source>
</evidence>
<dbReference type="PROSITE" id="PS50112">
    <property type="entry name" value="PAS"/>
    <property type="match status" value="1"/>
</dbReference>
<dbReference type="EMBL" id="CP014525">
    <property type="protein sequence ID" value="AMW34023.1"/>
    <property type="molecule type" value="Genomic_DNA"/>
</dbReference>
<organism evidence="10 11">
    <name type="scientific">Haematospirillum jordaniae</name>
    <dbReference type="NCBI Taxonomy" id="1549855"/>
    <lineage>
        <taxon>Bacteria</taxon>
        <taxon>Pseudomonadati</taxon>
        <taxon>Pseudomonadota</taxon>
        <taxon>Alphaproteobacteria</taxon>
        <taxon>Rhodospirillales</taxon>
        <taxon>Novispirillaceae</taxon>
        <taxon>Haematospirillum</taxon>
    </lineage>
</organism>
<evidence type="ECO:0000259" key="8">
    <source>
        <dbReference type="PROSITE" id="PS50109"/>
    </source>
</evidence>
<gene>
    <name evidence="10" type="ORF">AY555_01260</name>
</gene>
<dbReference type="GO" id="GO:0006355">
    <property type="term" value="P:regulation of DNA-templated transcription"/>
    <property type="evidence" value="ECO:0007669"/>
    <property type="project" value="InterPro"/>
</dbReference>
<dbReference type="Pfam" id="PF00512">
    <property type="entry name" value="HisKA"/>
    <property type="match status" value="1"/>
</dbReference>
<dbReference type="InterPro" id="IPR003661">
    <property type="entry name" value="HisK_dim/P_dom"/>
</dbReference>
<dbReference type="InterPro" id="IPR000014">
    <property type="entry name" value="PAS"/>
</dbReference>
<evidence type="ECO:0000256" key="6">
    <source>
        <dbReference type="SAM" id="MobiDB-lite"/>
    </source>
</evidence>
<dbReference type="InterPro" id="IPR035965">
    <property type="entry name" value="PAS-like_dom_sf"/>
</dbReference>
<dbReference type="CDD" id="cd00130">
    <property type="entry name" value="PAS"/>
    <property type="match status" value="2"/>
</dbReference>
<dbReference type="KEGG" id="hjo:AY555_01260"/>
<dbReference type="AlphaFoldDB" id="A0A143DCM7"/>
<dbReference type="Gene3D" id="1.10.287.130">
    <property type="match status" value="1"/>
</dbReference>
<keyword evidence="4" id="KW-0808">Transferase</keyword>
<accession>A0A143DCM7</accession>
<comment type="catalytic activity">
    <reaction evidence="1">
        <text>ATP + protein L-histidine = ADP + protein N-phospho-L-histidine.</text>
        <dbReference type="EC" id="2.7.13.3"/>
    </reaction>
</comment>
<proteinExistence type="predicted"/>
<dbReference type="Proteomes" id="UP000076066">
    <property type="component" value="Chromosome"/>
</dbReference>
<dbReference type="SUPFAM" id="SSF55785">
    <property type="entry name" value="PYP-like sensor domain (PAS domain)"/>
    <property type="match status" value="3"/>
</dbReference>
<dbReference type="InterPro" id="IPR036097">
    <property type="entry name" value="HisK_dim/P_sf"/>
</dbReference>
<evidence type="ECO:0000313" key="11">
    <source>
        <dbReference type="Proteomes" id="UP000076066"/>
    </source>
</evidence>
<keyword evidence="3" id="KW-0597">Phosphoprotein</keyword>
<dbReference type="STRING" id="1549855.AY555_01260"/>
<dbReference type="CDD" id="cd00082">
    <property type="entry name" value="HisKA"/>
    <property type="match status" value="1"/>
</dbReference>
<dbReference type="InterPro" id="IPR036890">
    <property type="entry name" value="HATPase_C_sf"/>
</dbReference>
<dbReference type="Pfam" id="PF00989">
    <property type="entry name" value="PAS"/>
    <property type="match status" value="1"/>
</dbReference>
<feature type="region of interest" description="Disordered" evidence="6">
    <location>
        <begin position="357"/>
        <end position="390"/>
    </location>
</feature>
<feature type="compositionally biased region" description="Basic and acidic residues" evidence="6">
    <location>
        <begin position="357"/>
        <end position="366"/>
    </location>
</feature>
<dbReference type="SUPFAM" id="SSF47384">
    <property type="entry name" value="Homodimeric domain of signal transducing histidine kinase"/>
    <property type="match status" value="1"/>
</dbReference>
<dbReference type="Pfam" id="PF05228">
    <property type="entry name" value="CHASE4"/>
    <property type="match status" value="1"/>
</dbReference>
<dbReference type="InterPro" id="IPR005467">
    <property type="entry name" value="His_kinase_dom"/>
</dbReference>
<dbReference type="PRINTS" id="PR00344">
    <property type="entry name" value="BCTRLSENSOR"/>
</dbReference>
<dbReference type="InterPro" id="IPR007892">
    <property type="entry name" value="CHASE4"/>
</dbReference>
<dbReference type="SMART" id="SM00086">
    <property type="entry name" value="PAC"/>
    <property type="match status" value="2"/>
</dbReference>
<dbReference type="InterPro" id="IPR004358">
    <property type="entry name" value="Sig_transdc_His_kin-like_C"/>
</dbReference>
<protein>
    <recommendedName>
        <fullName evidence="2">histidine kinase</fullName>
        <ecNumber evidence="2">2.7.13.3</ecNumber>
    </recommendedName>
</protein>
<feature type="domain" description="Histidine kinase" evidence="8">
    <location>
        <begin position="761"/>
        <end position="982"/>
    </location>
</feature>
<dbReference type="Pfam" id="PF13426">
    <property type="entry name" value="PAS_9"/>
    <property type="match status" value="2"/>
</dbReference>
<dbReference type="InterPro" id="IPR003594">
    <property type="entry name" value="HATPase_dom"/>
</dbReference>
<evidence type="ECO:0000256" key="3">
    <source>
        <dbReference type="ARBA" id="ARBA00022553"/>
    </source>
</evidence>
<dbReference type="EC" id="2.7.13.3" evidence="2"/>
<feature type="domain" description="PAS" evidence="9">
    <location>
        <begin position="619"/>
        <end position="691"/>
    </location>
</feature>
<feature type="transmembrane region" description="Helical" evidence="7">
    <location>
        <begin position="311"/>
        <end position="330"/>
    </location>
</feature>
<evidence type="ECO:0000256" key="7">
    <source>
        <dbReference type="SAM" id="Phobius"/>
    </source>
</evidence>
<dbReference type="PANTHER" id="PTHR43047">
    <property type="entry name" value="TWO-COMPONENT HISTIDINE PROTEIN KINASE"/>
    <property type="match status" value="1"/>
</dbReference>
<dbReference type="RefSeq" id="WP_066132361.1">
    <property type="nucleotide sequence ID" value="NZ_JAAVTB010000003.1"/>
</dbReference>
<dbReference type="Gene3D" id="3.30.565.10">
    <property type="entry name" value="Histidine kinase-like ATPase, C-terminal domain"/>
    <property type="match status" value="1"/>
</dbReference>
<evidence type="ECO:0000259" key="9">
    <source>
        <dbReference type="PROSITE" id="PS50112"/>
    </source>
</evidence>
<keyword evidence="7" id="KW-1133">Transmembrane helix</keyword>
<dbReference type="SMART" id="SM00387">
    <property type="entry name" value="HATPase_c"/>
    <property type="match status" value="1"/>
</dbReference>
<keyword evidence="5" id="KW-0418">Kinase</keyword>
<dbReference type="SMART" id="SM00091">
    <property type="entry name" value="PAS"/>
    <property type="match status" value="3"/>
</dbReference>
<dbReference type="PROSITE" id="PS50109">
    <property type="entry name" value="HIS_KIN"/>
    <property type="match status" value="1"/>
</dbReference>
<feature type="transmembrane region" description="Helical" evidence="7">
    <location>
        <begin position="59"/>
        <end position="79"/>
    </location>
</feature>
<dbReference type="SUPFAM" id="SSF55874">
    <property type="entry name" value="ATPase domain of HSP90 chaperone/DNA topoisomerase II/histidine kinase"/>
    <property type="match status" value="1"/>
</dbReference>
<evidence type="ECO:0000256" key="5">
    <source>
        <dbReference type="ARBA" id="ARBA00022777"/>
    </source>
</evidence>
<name>A0A143DCM7_9PROT</name>